<dbReference type="RefSeq" id="WP_074444644.1">
    <property type="nucleotide sequence ID" value="NZ_FMBM01000002.1"/>
</dbReference>
<name>A0A0P7X563_9HYPH</name>
<dbReference type="EC" id="6.5.1.2" evidence="12"/>
<dbReference type="GO" id="GO:0003911">
    <property type="term" value="F:DNA ligase (NAD+) activity"/>
    <property type="evidence" value="ECO:0007669"/>
    <property type="project" value="UniProtKB-UniRule"/>
</dbReference>
<dbReference type="InterPro" id="IPR041663">
    <property type="entry name" value="DisA/LigA_HHH"/>
</dbReference>
<evidence type="ECO:0000259" key="14">
    <source>
        <dbReference type="PROSITE" id="PS50172"/>
    </source>
</evidence>
<dbReference type="SUPFAM" id="SSF56091">
    <property type="entry name" value="DNA ligase/mRNA capping enzyme, catalytic domain"/>
    <property type="match status" value="1"/>
</dbReference>
<evidence type="ECO:0000256" key="12">
    <source>
        <dbReference type="HAMAP-Rule" id="MF_01588"/>
    </source>
</evidence>
<comment type="caution">
    <text evidence="12">Lacks conserved residue(s) required for the propagation of feature annotation.</text>
</comment>
<dbReference type="Gene3D" id="1.10.150.20">
    <property type="entry name" value="5' to 3' exonuclease, C-terminal subdomain"/>
    <property type="match status" value="3"/>
</dbReference>
<gene>
    <name evidence="12 15" type="primary">ligA</name>
    <name evidence="16" type="ORF">GA0071312_1747</name>
    <name evidence="15" type="ORF">HLUCCO17_12855</name>
</gene>
<dbReference type="Gene3D" id="3.40.50.10190">
    <property type="entry name" value="BRCT domain"/>
    <property type="match status" value="1"/>
</dbReference>
<dbReference type="STRING" id="1653334.GA0071312_1747"/>
<evidence type="ECO:0000256" key="4">
    <source>
        <dbReference type="ARBA" id="ARBA00022723"/>
    </source>
</evidence>
<dbReference type="Gene3D" id="6.20.10.30">
    <property type="match status" value="1"/>
</dbReference>
<dbReference type="Pfam" id="PF00533">
    <property type="entry name" value="BRCT"/>
    <property type="match status" value="1"/>
</dbReference>
<reference evidence="15 17" key="1">
    <citation type="submission" date="2015-09" db="EMBL/GenBank/DDBJ databases">
        <title>Identification and resolution of microdiversity through metagenomic sequencing of parallel consortia.</title>
        <authorList>
            <person name="Nelson W.C."/>
            <person name="Romine M.F."/>
            <person name="Lindemann S.R."/>
        </authorList>
    </citation>
    <scope>NUCLEOTIDE SEQUENCE [LARGE SCALE GENOMIC DNA]</scope>
    <source>
        <strain evidence="15">HL-109</strain>
    </source>
</reference>
<dbReference type="SUPFAM" id="SSF52113">
    <property type="entry name" value="BRCT domain"/>
    <property type="match status" value="1"/>
</dbReference>
<comment type="caution">
    <text evidence="15">The sequence shown here is derived from an EMBL/GenBank/DDBJ whole genome shotgun (WGS) entry which is preliminary data.</text>
</comment>
<proteinExistence type="inferred from homology"/>
<reference evidence="16 18" key="2">
    <citation type="submission" date="2016-08" db="EMBL/GenBank/DDBJ databases">
        <authorList>
            <person name="Varghese N."/>
            <person name="Submissions Spin"/>
        </authorList>
    </citation>
    <scope>NUCLEOTIDE SEQUENCE [LARGE SCALE GENOMIC DNA]</scope>
    <source>
        <strain evidence="16 18">HL-109</strain>
    </source>
</reference>
<keyword evidence="7 12" id="KW-0460">Magnesium</keyword>
<evidence type="ECO:0000313" key="15">
    <source>
        <dbReference type="EMBL" id="KPQ09990.1"/>
    </source>
</evidence>
<dbReference type="SUPFAM" id="SSF47781">
    <property type="entry name" value="RuvA domain 2-like"/>
    <property type="match status" value="1"/>
</dbReference>
<keyword evidence="2 12" id="KW-0436">Ligase</keyword>
<evidence type="ECO:0000313" key="17">
    <source>
        <dbReference type="Proteomes" id="UP000050497"/>
    </source>
</evidence>
<dbReference type="Proteomes" id="UP000050497">
    <property type="component" value="Unassembled WGS sequence"/>
</dbReference>
<dbReference type="GO" id="GO:0006260">
    <property type="term" value="P:DNA replication"/>
    <property type="evidence" value="ECO:0007669"/>
    <property type="project" value="UniProtKB-KW"/>
</dbReference>
<dbReference type="InterPro" id="IPR004150">
    <property type="entry name" value="NAD_DNA_ligase_OB"/>
</dbReference>
<feature type="binding site" evidence="12">
    <location>
        <position position="433"/>
    </location>
    <ligand>
        <name>Zn(2+)</name>
        <dbReference type="ChEBI" id="CHEBI:29105"/>
    </ligand>
</feature>
<dbReference type="InterPro" id="IPR010994">
    <property type="entry name" value="RuvA_2-like"/>
</dbReference>
<feature type="binding site" evidence="12">
    <location>
        <position position="151"/>
    </location>
    <ligand>
        <name>NAD(+)</name>
        <dbReference type="ChEBI" id="CHEBI:57540"/>
    </ligand>
</feature>
<comment type="similarity">
    <text evidence="12">Belongs to the NAD-dependent DNA ligase family. LigA subfamily.</text>
</comment>
<evidence type="ECO:0000313" key="18">
    <source>
        <dbReference type="Proteomes" id="UP000182800"/>
    </source>
</evidence>
<dbReference type="GO" id="GO:0005829">
    <property type="term" value="C:cytosol"/>
    <property type="evidence" value="ECO:0007669"/>
    <property type="project" value="TreeGrafter"/>
</dbReference>
<feature type="binding site" evidence="12">
    <location>
        <position position="185"/>
    </location>
    <ligand>
        <name>NAD(+)</name>
        <dbReference type="ChEBI" id="CHEBI:57540"/>
    </ligand>
</feature>
<dbReference type="PROSITE" id="PS50172">
    <property type="entry name" value="BRCT"/>
    <property type="match status" value="1"/>
</dbReference>
<sequence length="810" mass="89606">MASRSNTADIAVTELTERQARNEYKRLSQEIARHDELYHGEDAPQITDAEYDALRKRLVDLENAHPALIGGDSPGVGAKPSEKFAKVRHAVPMLSLDNAFDDAEVQDFVAKVRRFLNLGDSPLSFTAEPKIDGLSLALRYEDGKLVTAATRGDGSEGEDVTANARTVEDIPQEIPQKGVVEIRGEIYLSHADFAAINARQEEAGKSVFANPRNAAAGSLRQLDSRITAQRPLKFFAYAWGAMDALPAKTQFEVVKAFESWGFATNPHMKRCESAQEMLAHYHFIEEERASLGYDIDGVVYKVDDLALQERLGYVSRAPRWALAHKFPAQQAFTVLEDIEINVGRTGTLNPIARLRPVTVGGVVVSNATLHNEGYIEGTGGNGEKIREGRDIRIGDTVIVLRAGDVIPKVRDVVIDKRPDDAKPYEFPTSCPACGSPAIREISARTGKRAAARRCTGGLTCPAQRMERLKHFVSKKSMDIEGLGETNIETLFESRVIKGPSDLFKMKFNDVKDAIENRRRIIALKRLERNETKTSKYLFQEINNLNEDESKSVQKIFDSIDERRTVPLERFIFALGIRHVGEVTAKSLAKLRPSIIDLLSLLDKAQRERPSLEYDELLMMYGIGEVGRKNLVNMSPENMNSLFIKSAVQNIVNKNAVDSLLKSCSSWEGVLNFIRKASSGKPGENYNMLAQTKNIGEVAARSILDFISDSHNRKEVDSLIEQIEFTAPAAPDGSGVMSNLTIVFTGKFEEMTRDEAKATAERLGARVSSSVSKNTDIVVAGPGAGSKLKDAQRHNVKIIDENEWLAMLSDS</sequence>
<dbReference type="PROSITE" id="PS01055">
    <property type="entry name" value="DNA_LIGASE_N1"/>
    <property type="match status" value="1"/>
</dbReference>
<feature type="coiled-coil region" evidence="13">
    <location>
        <begin position="10"/>
        <end position="37"/>
    </location>
</feature>
<dbReference type="GO" id="GO:0006281">
    <property type="term" value="P:DNA repair"/>
    <property type="evidence" value="ECO:0007669"/>
    <property type="project" value="UniProtKB-KW"/>
</dbReference>
<evidence type="ECO:0000256" key="1">
    <source>
        <dbReference type="ARBA" id="ARBA00004067"/>
    </source>
</evidence>
<dbReference type="PANTHER" id="PTHR23389">
    <property type="entry name" value="CHROMOSOME TRANSMISSION FIDELITY FACTOR 18"/>
    <property type="match status" value="1"/>
</dbReference>
<dbReference type="Gene3D" id="2.40.50.140">
    <property type="entry name" value="Nucleic acid-binding proteins"/>
    <property type="match status" value="1"/>
</dbReference>
<dbReference type="InterPro" id="IPR012340">
    <property type="entry name" value="NA-bd_OB-fold"/>
</dbReference>
<evidence type="ECO:0000256" key="6">
    <source>
        <dbReference type="ARBA" id="ARBA00022833"/>
    </source>
</evidence>
<feature type="binding site" evidence="12">
    <location>
        <begin position="48"/>
        <end position="52"/>
    </location>
    <ligand>
        <name>NAD(+)</name>
        <dbReference type="ChEBI" id="CHEBI:57540"/>
    </ligand>
</feature>
<dbReference type="PIRSF" id="PIRSF001604">
    <property type="entry name" value="LigA"/>
    <property type="match status" value="1"/>
</dbReference>
<dbReference type="Pfam" id="PF03119">
    <property type="entry name" value="DNA_ligase_ZBD"/>
    <property type="match status" value="1"/>
</dbReference>
<dbReference type="SUPFAM" id="SSF50249">
    <property type="entry name" value="Nucleic acid-binding proteins"/>
    <property type="match status" value="1"/>
</dbReference>
<evidence type="ECO:0000256" key="13">
    <source>
        <dbReference type="SAM" id="Coils"/>
    </source>
</evidence>
<dbReference type="SMART" id="SM00292">
    <property type="entry name" value="BRCT"/>
    <property type="match status" value="1"/>
</dbReference>
<evidence type="ECO:0000256" key="10">
    <source>
        <dbReference type="ARBA" id="ARBA00023211"/>
    </source>
</evidence>
<feature type="binding site" evidence="12">
    <location>
        <position position="128"/>
    </location>
    <ligand>
        <name>NAD(+)</name>
        <dbReference type="ChEBI" id="CHEBI:57540"/>
    </ligand>
</feature>
<feature type="domain" description="BRCT" evidence="14">
    <location>
        <begin position="731"/>
        <end position="804"/>
    </location>
</feature>
<keyword evidence="9 12" id="KW-0234">DNA repair</keyword>
<dbReference type="CDD" id="cd00114">
    <property type="entry name" value="LIGANc"/>
    <property type="match status" value="1"/>
</dbReference>
<dbReference type="InterPro" id="IPR004149">
    <property type="entry name" value="Znf_DNAligase_C4"/>
</dbReference>
<dbReference type="AlphaFoldDB" id="A0A0P7X563"/>
<feature type="active site" description="N6-AMP-lysine intermediate" evidence="12">
    <location>
        <position position="130"/>
    </location>
</feature>
<dbReference type="NCBIfam" id="NF005932">
    <property type="entry name" value="PRK07956.1"/>
    <property type="match status" value="1"/>
</dbReference>
<keyword evidence="8 12" id="KW-0520">NAD</keyword>
<organism evidence="15 17">
    <name type="scientific">Saliniramus fredricksonii</name>
    <dbReference type="NCBI Taxonomy" id="1653334"/>
    <lineage>
        <taxon>Bacteria</taxon>
        <taxon>Pseudomonadati</taxon>
        <taxon>Pseudomonadota</taxon>
        <taxon>Alphaproteobacteria</taxon>
        <taxon>Hyphomicrobiales</taxon>
        <taxon>Salinarimonadaceae</taxon>
        <taxon>Saliniramus</taxon>
    </lineage>
</organism>
<feature type="binding site" evidence="12">
    <location>
        <position position="325"/>
    </location>
    <ligand>
        <name>NAD(+)</name>
        <dbReference type="ChEBI" id="CHEBI:57540"/>
    </ligand>
</feature>
<dbReference type="Proteomes" id="UP000182800">
    <property type="component" value="Unassembled WGS sequence"/>
</dbReference>
<keyword evidence="18" id="KW-1185">Reference proteome</keyword>
<dbReference type="InterPro" id="IPR001357">
    <property type="entry name" value="BRCT_dom"/>
</dbReference>
<dbReference type="SMART" id="SM00532">
    <property type="entry name" value="LIGANc"/>
    <property type="match status" value="1"/>
</dbReference>
<evidence type="ECO:0000256" key="11">
    <source>
        <dbReference type="ARBA" id="ARBA00034005"/>
    </source>
</evidence>
<evidence type="ECO:0000256" key="8">
    <source>
        <dbReference type="ARBA" id="ARBA00023027"/>
    </source>
</evidence>
<keyword evidence="3 12" id="KW-0235">DNA replication</keyword>
<comment type="catalytic activity">
    <reaction evidence="11 12">
        <text>NAD(+) + (deoxyribonucleotide)n-3'-hydroxyl + 5'-phospho-(deoxyribonucleotide)m = (deoxyribonucleotide)n+m + AMP + beta-nicotinamide D-nucleotide.</text>
        <dbReference type="EC" id="6.5.1.2"/>
    </reaction>
</comment>
<dbReference type="Pfam" id="PF12826">
    <property type="entry name" value="HHH_2"/>
    <property type="match status" value="1"/>
</dbReference>
<dbReference type="Pfam" id="PF03120">
    <property type="entry name" value="OB_DNA_ligase"/>
    <property type="match status" value="1"/>
</dbReference>
<keyword evidence="6 12" id="KW-0862">Zinc</keyword>
<dbReference type="CDD" id="cd17748">
    <property type="entry name" value="BRCT_DNA_ligase_like"/>
    <property type="match status" value="1"/>
</dbReference>
<dbReference type="Gene3D" id="1.10.287.610">
    <property type="entry name" value="Helix hairpin bin"/>
    <property type="match status" value="1"/>
</dbReference>
<dbReference type="EMBL" id="FMBM01000002">
    <property type="protein sequence ID" value="SCC80819.1"/>
    <property type="molecule type" value="Genomic_DNA"/>
</dbReference>
<feature type="binding site" evidence="12">
    <location>
        <begin position="95"/>
        <end position="96"/>
    </location>
    <ligand>
        <name>NAD(+)</name>
        <dbReference type="ChEBI" id="CHEBI:57540"/>
    </ligand>
</feature>
<keyword evidence="13" id="KW-0175">Coiled coil</keyword>
<dbReference type="InterPro" id="IPR036420">
    <property type="entry name" value="BRCT_dom_sf"/>
</dbReference>
<evidence type="ECO:0000256" key="3">
    <source>
        <dbReference type="ARBA" id="ARBA00022705"/>
    </source>
</evidence>
<protein>
    <recommendedName>
        <fullName evidence="12">DNA ligase</fullName>
        <ecNumber evidence="12">6.5.1.2</ecNumber>
    </recommendedName>
    <alternativeName>
        <fullName evidence="12">Polydeoxyribonucleotide synthase [NAD(+)]</fullName>
    </alternativeName>
</protein>
<comment type="cofactor">
    <cofactor evidence="12">
        <name>Mg(2+)</name>
        <dbReference type="ChEBI" id="CHEBI:18420"/>
    </cofactor>
    <cofactor evidence="12">
        <name>Mn(2+)</name>
        <dbReference type="ChEBI" id="CHEBI:29035"/>
    </cofactor>
</comment>
<dbReference type="Pfam" id="PF01653">
    <property type="entry name" value="DNA_ligase_aden"/>
    <property type="match status" value="1"/>
</dbReference>
<dbReference type="FunFam" id="3.30.470.30:FF:000001">
    <property type="entry name" value="DNA ligase"/>
    <property type="match status" value="1"/>
</dbReference>
<dbReference type="Gene3D" id="3.30.470.30">
    <property type="entry name" value="DNA ligase/mRNA capping enzyme"/>
    <property type="match status" value="1"/>
</dbReference>
<feature type="binding site" evidence="12">
    <location>
        <position position="460"/>
    </location>
    <ligand>
        <name>Zn(2+)</name>
        <dbReference type="ChEBI" id="CHEBI:29105"/>
    </ligand>
</feature>
<keyword evidence="5 12" id="KW-0227">DNA damage</keyword>
<accession>A0A0P7X563</accession>
<dbReference type="EMBL" id="LJSX01000020">
    <property type="protein sequence ID" value="KPQ09990.1"/>
    <property type="molecule type" value="Genomic_DNA"/>
</dbReference>
<feature type="binding site" evidence="12">
    <location>
        <position position="430"/>
    </location>
    <ligand>
        <name>Zn(2+)</name>
        <dbReference type="ChEBI" id="CHEBI:29105"/>
    </ligand>
</feature>
<dbReference type="InterPro" id="IPR013840">
    <property type="entry name" value="DNAligase_N"/>
</dbReference>
<dbReference type="InterPro" id="IPR001679">
    <property type="entry name" value="DNA_ligase"/>
</dbReference>
<comment type="function">
    <text evidence="1 12">DNA ligase that catalyzes the formation of phosphodiester linkages between 5'-phosphoryl and 3'-hydroxyl groups in double-stranded DNA using NAD as a coenzyme and as the energy source for the reaction. It is essential for DNA replication and repair of damaged DNA.</text>
</comment>
<dbReference type="OrthoDB" id="9759736at2"/>
<keyword evidence="10 12" id="KW-0464">Manganese</keyword>
<evidence type="ECO:0000256" key="2">
    <source>
        <dbReference type="ARBA" id="ARBA00022598"/>
    </source>
</evidence>
<dbReference type="InterPro" id="IPR013839">
    <property type="entry name" value="DNAligase_adenylation"/>
</dbReference>
<evidence type="ECO:0000313" key="16">
    <source>
        <dbReference type="EMBL" id="SCC80819.1"/>
    </source>
</evidence>
<dbReference type="PATRIC" id="fig|1653334.4.peg.148"/>
<dbReference type="GO" id="GO:0046872">
    <property type="term" value="F:metal ion binding"/>
    <property type="evidence" value="ECO:0007669"/>
    <property type="project" value="UniProtKB-KW"/>
</dbReference>
<feature type="binding site" evidence="12">
    <location>
        <position position="301"/>
    </location>
    <ligand>
        <name>NAD(+)</name>
        <dbReference type="ChEBI" id="CHEBI:57540"/>
    </ligand>
</feature>
<evidence type="ECO:0000256" key="7">
    <source>
        <dbReference type="ARBA" id="ARBA00022842"/>
    </source>
</evidence>
<dbReference type="NCBIfam" id="TIGR00575">
    <property type="entry name" value="dnlj"/>
    <property type="match status" value="1"/>
</dbReference>
<dbReference type="InterPro" id="IPR018239">
    <property type="entry name" value="DNA_ligase_AS"/>
</dbReference>
<keyword evidence="4 12" id="KW-0479">Metal-binding</keyword>
<evidence type="ECO:0000256" key="9">
    <source>
        <dbReference type="ARBA" id="ARBA00023204"/>
    </source>
</evidence>
<dbReference type="PANTHER" id="PTHR23389:SF9">
    <property type="entry name" value="DNA LIGASE"/>
    <property type="match status" value="1"/>
</dbReference>
<dbReference type="HAMAP" id="MF_01588">
    <property type="entry name" value="DNA_ligase_A"/>
    <property type="match status" value="1"/>
</dbReference>
<evidence type="ECO:0000256" key="5">
    <source>
        <dbReference type="ARBA" id="ARBA00022763"/>
    </source>
</evidence>